<keyword evidence="2" id="KW-1185">Reference proteome</keyword>
<comment type="caution">
    <text evidence="1">The sequence shown here is derived from an EMBL/GenBank/DDBJ whole genome shotgun (WGS) entry which is preliminary data.</text>
</comment>
<accession>A0A9N9J0D5</accession>
<evidence type="ECO:0000313" key="2">
    <source>
        <dbReference type="Proteomes" id="UP000789396"/>
    </source>
</evidence>
<name>A0A9N9J0D5_9GLOM</name>
<sequence>PDPDKLEVNISQVTDLADFKRILKNEFEPFNILVSQTELNGNDYSLKLKVKIDDKKSYSDWELKDVFKEILRQDYKSLSGMPRLNLNDLPSLEHSFTEDKLKGFVNELQRTLNAFKKEFGINEMTAREYISTFMKTVVCHIQDYINESAQLSVKIDLDESHEYGSVDYMVDIGKILVLLYEAKAENMNKRTAQVLVQMHSAIEQQLEPTVHISEEYTCNFKDKMKSEKEVLKYITQILQVQAMAFDDDDKGGRPSKHQCIYQEND</sequence>
<dbReference type="AlphaFoldDB" id="A0A9N9J0D5"/>
<feature type="non-terminal residue" evidence="1">
    <location>
        <position position="265"/>
    </location>
</feature>
<dbReference type="Proteomes" id="UP000789396">
    <property type="component" value="Unassembled WGS sequence"/>
</dbReference>
<proteinExistence type="predicted"/>
<dbReference type="OrthoDB" id="2382295at2759"/>
<dbReference type="EMBL" id="CAJVPZ010039680">
    <property type="protein sequence ID" value="CAG8757952.1"/>
    <property type="molecule type" value="Genomic_DNA"/>
</dbReference>
<protein>
    <submittedName>
        <fullName evidence="1">18576_t:CDS:1</fullName>
    </submittedName>
</protein>
<reference evidence="1" key="1">
    <citation type="submission" date="2021-06" db="EMBL/GenBank/DDBJ databases">
        <authorList>
            <person name="Kallberg Y."/>
            <person name="Tangrot J."/>
            <person name="Rosling A."/>
        </authorList>
    </citation>
    <scope>NUCLEOTIDE SEQUENCE</scope>
    <source>
        <strain evidence="1">IN212</strain>
    </source>
</reference>
<feature type="non-terminal residue" evidence="1">
    <location>
        <position position="1"/>
    </location>
</feature>
<organism evidence="1 2">
    <name type="scientific">Racocetra fulgida</name>
    <dbReference type="NCBI Taxonomy" id="60492"/>
    <lineage>
        <taxon>Eukaryota</taxon>
        <taxon>Fungi</taxon>
        <taxon>Fungi incertae sedis</taxon>
        <taxon>Mucoromycota</taxon>
        <taxon>Glomeromycotina</taxon>
        <taxon>Glomeromycetes</taxon>
        <taxon>Diversisporales</taxon>
        <taxon>Gigasporaceae</taxon>
        <taxon>Racocetra</taxon>
    </lineage>
</organism>
<evidence type="ECO:0000313" key="1">
    <source>
        <dbReference type="EMBL" id="CAG8757952.1"/>
    </source>
</evidence>
<gene>
    <name evidence="1" type="ORF">RFULGI_LOCUS14087</name>
</gene>